<reference evidence="5" key="1">
    <citation type="journal article" date="2019" name="Int. J. Syst. Evol. Microbiol.">
        <title>The Global Catalogue of Microorganisms (GCM) 10K type strain sequencing project: providing services to taxonomists for standard genome sequencing and annotation.</title>
        <authorList>
            <consortium name="The Broad Institute Genomics Platform"/>
            <consortium name="The Broad Institute Genome Sequencing Center for Infectious Disease"/>
            <person name="Wu L."/>
            <person name="Ma J."/>
        </authorList>
    </citation>
    <scope>NUCLEOTIDE SEQUENCE [LARGE SCALE GENOMIC DNA]</scope>
    <source>
        <strain evidence="5">KCTC 15012</strain>
    </source>
</reference>
<dbReference type="Proteomes" id="UP001597296">
    <property type="component" value="Unassembled WGS sequence"/>
</dbReference>
<comment type="caution">
    <text evidence="4">The sequence shown here is derived from an EMBL/GenBank/DDBJ whole genome shotgun (WGS) entry which is preliminary data.</text>
</comment>
<dbReference type="RefSeq" id="WP_377317441.1">
    <property type="nucleotide sequence ID" value="NZ_JBHUIY010000028.1"/>
</dbReference>
<evidence type="ECO:0000259" key="3">
    <source>
        <dbReference type="Pfam" id="PF23666"/>
    </source>
</evidence>
<feature type="compositionally biased region" description="Polar residues" evidence="1">
    <location>
        <begin position="9"/>
        <end position="23"/>
    </location>
</feature>
<feature type="region of interest" description="Disordered" evidence="1">
    <location>
        <begin position="1"/>
        <end position="23"/>
    </location>
</feature>
<gene>
    <name evidence="4" type="ORF">ACFSNB_13560</name>
</gene>
<dbReference type="Pfam" id="PF13550">
    <property type="entry name" value="Phage-tail_3"/>
    <property type="match status" value="1"/>
</dbReference>
<organism evidence="4 5">
    <name type="scientific">Phaeospirillum tilakii</name>
    <dbReference type="NCBI Taxonomy" id="741673"/>
    <lineage>
        <taxon>Bacteria</taxon>
        <taxon>Pseudomonadati</taxon>
        <taxon>Pseudomonadota</taxon>
        <taxon>Alphaproteobacteria</taxon>
        <taxon>Rhodospirillales</taxon>
        <taxon>Rhodospirillaceae</taxon>
        <taxon>Phaeospirillum</taxon>
    </lineage>
</organism>
<name>A0ABW5CC68_9PROT</name>
<feature type="domain" description="Tip attachment protein J" evidence="2">
    <location>
        <begin position="236"/>
        <end position="415"/>
    </location>
</feature>
<evidence type="ECO:0000256" key="1">
    <source>
        <dbReference type="SAM" id="MobiDB-lite"/>
    </source>
</evidence>
<keyword evidence="5" id="KW-1185">Reference proteome</keyword>
<dbReference type="Pfam" id="PF23666">
    <property type="entry name" value="Rcc01698_C"/>
    <property type="match status" value="1"/>
</dbReference>
<proteinExistence type="predicted"/>
<protein>
    <submittedName>
        <fullName evidence="4">Phage tail protein</fullName>
    </submittedName>
</protein>
<accession>A0ABW5CC68</accession>
<evidence type="ECO:0000259" key="2">
    <source>
        <dbReference type="Pfam" id="PF13550"/>
    </source>
</evidence>
<dbReference type="InterPro" id="IPR056490">
    <property type="entry name" value="Rcc01698_C"/>
</dbReference>
<evidence type="ECO:0000313" key="5">
    <source>
        <dbReference type="Proteomes" id="UP001597296"/>
    </source>
</evidence>
<sequence length="1000" mass="105127">MTIFGGGQTTQPEATTTQHETALNVQSSSAGKVVAVVLGTKRVAGNLVWYGDFQAIAHTSSSGGGGGGGKGGGGGGGGTTTTSYTYKTSTMVGLCVGPIQGIGTVWVSDDKKALADLGSSVNVATGAHGQPVWPWLASAHPDQALAYSGLAYVGIAAADLGTSSSLPAWNWEVRGLGTPVATDAGGAYDISPAEAIRLVVEDTAWGCGQVGMMADLTDYTAWCAAHGIVISDAYTDARSGREIIQDYTKATLSEAVWSGDHLKIVPYADQPVGDYVPDLTPVLIVDATMLLPAASDDETPIKVKRKDQSDLANYLTVEYHDRSDDYNVNTVTATDDGHKATYGQRPGNSIAAHFLHTAAIAQHVADMVQARDLSVTAGYEFGLGPVGAIVEPMDILWIGEPGQGFVNFPVRVKEITEEDAFSFRVTAEDVPGIVGAMASRPVAVRSGYRSGYNIPPAALCNPPVIFEAPYELTTAAGRLEVWVAISSADPNWGGCEVWLSLDGDTFKRAGAVNGKARTGVLSADLAATADPDTASTLAVDLSESGATLLSGTKTDADLYVTLCWVDGEMLSYRDADLTGPGRYDLAYLRRGAYRSTVSVHAAGARFARLDDAIFKLPFTADMIGTTIHLKVLGFNQRGGGLQDIADVPAYAYQITGRDPPPTPINLFRRDGRAYWEIPDPPADLAGSRIRHLAGRTRNWQQGMDWPTDGAVVTARELDLAQFGSGERTIMVRSVDTSGNLSTGTAYLTVGLGEPAVANAVWTYDDAAAGFAGTVADGSVVDGHLVAADTGEAYLPADAPLYLPNIDDPYLPVSYQRMVYDLPPIVPPADFTPGSMTIAATISGEGWQILLRHHDGGLYLPDDAAAYLPDDAAAYLGGVSAWTPWPGSMTCTRQPYYVRIVTEAGVNQGVVSALAAVVDVPDIVESFEDLFIPAGGGRIPITRTYRAIDYVGTITLQDTGTGAVSVLVVDRDPIRGPLLRAVNSAGADTAAVIDIHNLKGH</sequence>
<dbReference type="EMBL" id="JBHUIY010000028">
    <property type="protein sequence ID" value="MFD2234834.1"/>
    <property type="molecule type" value="Genomic_DNA"/>
</dbReference>
<dbReference type="InterPro" id="IPR032876">
    <property type="entry name" value="J_dom"/>
</dbReference>
<evidence type="ECO:0000313" key="4">
    <source>
        <dbReference type="EMBL" id="MFD2234834.1"/>
    </source>
</evidence>
<feature type="domain" description="Rcc01698-like C-terminal" evidence="3">
    <location>
        <begin position="516"/>
        <end position="606"/>
    </location>
</feature>